<dbReference type="AlphaFoldDB" id="A0A920CTL1"/>
<reference evidence="5" key="1">
    <citation type="submission" date="2021-03" db="EMBL/GenBank/DDBJ databases">
        <title>Antimicrobial resistance genes in bacteria isolated from Japanese honey, and their potential for conferring macrolide and lincosamide resistance in the American foulbrood pathogen Paenibacillus larvae.</title>
        <authorList>
            <person name="Okamoto M."/>
            <person name="Kumagai M."/>
            <person name="Kanamori H."/>
            <person name="Takamatsu D."/>
        </authorList>
    </citation>
    <scope>NUCLEOTIDE SEQUENCE</scope>
    <source>
        <strain evidence="5">J40TS1</strain>
    </source>
</reference>
<evidence type="ECO:0000256" key="1">
    <source>
        <dbReference type="ARBA" id="ARBA00005964"/>
    </source>
</evidence>
<dbReference type="SUPFAM" id="SSF53474">
    <property type="entry name" value="alpha/beta-Hydrolases"/>
    <property type="match status" value="1"/>
</dbReference>
<evidence type="ECO:0000256" key="3">
    <source>
        <dbReference type="RuleBase" id="RU361235"/>
    </source>
</evidence>
<name>A0A920CTL1_9BACL</name>
<dbReference type="Gene3D" id="3.40.50.1820">
    <property type="entry name" value="alpha/beta hydrolase"/>
    <property type="match status" value="1"/>
</dbReference>
<dbReference type="InterPro" id="IPR050309">
    <property type="entry name" value="Type-B_Carboxylest/Lipase"/>
</dbReference>
<dbReference type="Proteomes" id="UP000683139">
    <property type="component" value="Unassembled WGS sequence"/>
</dbReference>
<dbReference type="Pfam" id="PF00135">
    <property type="entry name" value="COesterase"/>
    <property type="match status" value="1"/>
</dbReference>
<dbReference type="EC" id="3.1.1.-" evidence="3"/>
<dbReference type="EMBL" id="BOSE01000002">
    <property type="protein sequence ID" value="GIP16027.1"/>
    <property type="molecule type" value="Genomic_DNA"/>
</dbReference>
<evidence type="ECO:0000313" key="6">
    <source>
        <dbReference type="Proteomes" id="UP000683139"/>
    </source>
</evidence>
<comment type="similarity">
    <text evidence="1 3">Belongs to the type-B carboxylesterase/lipase family.</text>
</comment>
<dbReference type="InterPro" id="IPR002018">
    <property type="entry name" value="CarbesteraseB"/>
</dbReference>
<organism evidence="5 6">
    <name type="scientific">Paenibacillus montaniterrae</name>
    <dbReference type="NCBI Taxonomy" id="429341"/>
    <lineage>
        <taxon>Bacteria</taxon>
        <taxon>Bacillati</taxon>
        <taxon>Bacillota</taxon>
        <taxon>Bacilli</taxon>
        <taxon>Bacillales</taxon>
        <taxon>Paenibacillaceae</taxon>
        <taxon>Paenibacillus</taxon>
    </lineage>
</organism>
<dbReference type="PANTHER" id="PTHR11559">
    <property type="entry name" value="CARBOXYLESTERASE"/>
    <property type="match status" value="1"/>
</dbReference>
<feature type="domain" description="Carboxylesterase type B" evidence="4">
    <location>
        <begin position="19"/>
        <end position="478"/>
    </location>
</feature>
<accession>A0A920CTL1</accession>
<keyword evidence="2 3" id="KW-0378">Hydrolase</keyword>
<protein>
    <recommendedName>
        <fullName evidence="3">Carboxylic ester hydrolase</fullName>
        <ecNumber evidence="3">3.1.1.-</ecNumber>
    </recommendedName>
</protein>
<evidence type="ECO:0000259" key="4">
    <source>
        <dbReference type="Pfam" id="PF00135"/>
    </source>
</evidence>
<comment type="caution">
    <text evidence="5">The sequence shown here is derived from an EMBL/GenBank/DDBJ whole genome shotgun (WGS) entry which is preliminary data.</text>
</comment>
<dbReference type="GO" id="GO:0016787">
    <property type="term" value="F:hydrolase activity"/>
    <property type="evidence" value="ECO:0007669"/>
    <property type="project" value="UniProtKB-KW"/>
</dbReference>
<dbReference type="RefSeq" id="WP_213514273.1">
    <property type="nucleotide sequence ID" value="NZ_BOSE01000002.1"/>
</dbReference>
<evidence type="ECO:0000313" key="5">
    <source>
        <dbReference type="EMBL" id="GIP16027.1"/>
    </source>
</evidence>
<dbReference type="InterPro" id="IPR029058">
    <property type="entry name" value="AB_hydrolase_fold"/>
</dbReference>
<dbReference type="PROSITE" id="PS00122">
    <property type="entry name" value="CARBOXYLESTERASE_B_1"/>
    <property type="match status" value="1"/>
</dbReference>
<sequence length="505" mass="54576">MDNTTSDHLYTSTSDKLAPIVHTALGKVRGIFENERLAFYGVPYAEPPIGRERRFLPPQPKLPWEGTLEANRFGAAACQPGVLEFNKSQSENCLTLNIWTQAINSPLRPVLLFIHGGGFTGGAGSDPAFHGGTFADQGLVVVTVNYRLGALGFLDLSSFLGEDYRSSGNCGILDLIEALRWTRAHIVAFGGDPNRITIMGQSAGAKCVGGLLASPLADGLFHGAIAQSGAVQAIRDQHTSKAVAANYLKLLELQQNEAGKLLDLPIEVLMEAQAALCRDFSGVHLFGPVVDGVVIESPPMQSILRKRPSMPPLLIGTNRHEAANLEIGTPGGNSFGPDGFLSRMFGDNAPLIKAAYLRRSGSSMLQEPSNVEAWQAVITDYMYRISAARTAAAYSNAGANVWMYSFERKEALKSAHGDEMPFVFGRTVGENEHRLAAAMHGAWTAFALTGKPETVDTGGWPRHQAQQPAVMRFTDSGSELGQLDIEDDPSFPDQVYRIDESWTES</sequence>
<gene>
    <name evidence="5" type="ORF">J40TS1_16690</name>
</gene>
<keyword evidence="6" id="KW-1185">Reference proteome</keyword>
<dbReference type="InterPro" id="IPR019826">
    <property type="entry name" value="Carboxylesterase_B_AS"/>
</dbReference>
<evidence type="ECO:0000256" key="2">
    <source>
        <dbReference type="ARBA" id="ARBA00022801"/>
    </source>
</evidence>
<proteinExistence type="inferred from homology"/>